<evidence type="ECO:0000256" key="1">
    <source>
        <dbReference type="SAM" id="Phobius"/>
    </source>
</evidence>
<keyword evidence="1" id="KW-0812">Transmembrane</keyword>
<accession>A0A401IC49</accession>
<dbReference type="AlphaFoldDB" id="A0A401IC49"/>
<protein>
    <submittedName>
        <fullName evidence="2">Alpha-L-rhamnosidase</fullName>
    </submittedName>
</protein>
<gene>
    <name evidence="2" type="ORF">AsFPU1_0190</name>
</gene>
<sequence length="141" mass="15876">MLWLQPLIYQSRLIQVRNFTDPSMTLSLWLSDNYTPAAWTVLIASVVATVIWCMMTAIAKVKGAIDTFQWSLTWWLLGLLPIISIGIALFFFNESSDAQLSLVGFFILNGLILYWLPTAISSPGLFKHIPPGSFLLRRLIG</sequence>
<evidence type="ECO:0000313" key="3">
    <source>
        <dbReference type="Proteomes" id="UP000287247"/>
    </source>
</evidence>
<feature type="transmembrane region" description="Helical" evidence="1">
    <location>
        <begin position="37"/>
        <end position="59"/>
    </location>
</feature>
<keyword evidence="3" id="KW-1185">Reference proteome</keyword>
<feature type="transmembrane region" description="Helical" evidence="1">
    <location>
        <begin position="71"/>
        <end position="92"/>
    </location>
</feature>
<keyword evidence="1" id="KW-1133">Transmembrane helix</keyword>
<feature type="transmembrane region" description="Helical" evidence="1">
    <location>
        <begin position="98"/>
        <end position="116"/>
    </location>
</feature>
<proteinExistence type="predicted"/>
<reference evidence="3" key="1">
    <citation type="submission" date="2017-05" db="EMBL/GenBank/DDBJ databases">
        <title>Physiological properties and genetic analysis related to exopolysaccharide production of fresh-water unicellular cyanobacterium Aphanothece sacrum, Suizenji Nori, that has been cultured as a food source in Japan.</title>
        <authorList>
            <person name="Kanesaki Y."/>
            <person name="Yoshikawa S."/>
            <person name="Ohki K."/>
        </authorList>
    </citation>
    <scope>NUCLEOTIDE SEQUENCE [LARGE SCALE GENOMIC DNA]</scope>
    <source>
        <strain evidence="3">FPU1</strain>
    </source>
</reference>
<evidence type="ECO:0000313" key="2">
    <source>
        <dbReference type="EMBL" id="GBF78800.1"/>
    </source>
</evidence>
<name>A0A401IC49_APHSA</name>
<keyword evidence="1" id="KW-0472">Membrane</keyword>
<dbReference type="Proteomes" id="UP000287247">
    <property type="component" value="Unassembled WGS sequence"/>
</dbReference>
<dbReference type="EMBL" id="BDQK01000001">
    <property type="protein sequence ID" value="GBF78800.1"/>
    <property type="molecule type" value="Genomic_DNA"/>
</dbReference>
<comment type="caution">
    <text evidence="2">The sequence shown here is derived from an EMBL/GenBank/DDBJ whole genome shotgun (WGS) entry which is preliminary data.</text>
</comment>
<organism evidence="2 3">
    <name type="scientific">Aphanothece sacrum FPU1</name>
    <dbReference type="NCBI Taxonomy" id="1920663"/>
    <lineage>
        <taxon>Bacteria</taxon>
        <taxon>Bacillati</taxon>
        <taxon>Cyanobacteriota</taxon>
        <taxon>Cyanophyceae</taxon>
        <taxon>Oscillatoriophycideae</taxon>
        <taxon>Chroococcales</taxon>
        <taxon>Aphanothecaceae</taxon>
        <taxon>Aphanothece</taxon>
    </lineage>
</organism>